<reference evidence="2" key="1">
    <citation type="submission" date="2023-03" db="EMBL/GenBank/DDBJ databases">
        <authorList>
            <person name="Steffen K."/>
            <person name="Cardenas P."/>
        </authorList>
    </citation>
    <scope>NUCLEOTIDE SEQUENCE</scope>
</reference>
<feature type="region of interest" description="Disordered" evidence="1">
    <location>
        <begin position="272"/>
        <end position="293"/>
    </location>
</feature>
<dbReference type="AlphaFoldDB" id="A0AA35WDU4"/>
<keyword evidence="3" id="KW-1185">Reference proteome</keyword>
<sequence length="407" mass="44946">MIGTIAVSDAAPKKRIAVLYFEDHSRFDSPTGCGCVPTFIGNIISTKKRWDLEAGFAKMLNRKLVETNVYEPVSKDELLDAMALMTLSRQNLKKLDQAQRATLAKHLNADVIVVGDIREFNQERLRTNASRTLREGGREAQRGSTSASYLAPVILRGSLHRATVRLNMKFYNASGSPVAEPRISASRDHSYAGTKFASLEASVTEEGTNLSFGQTRDSQRKNPRPIVKPTELNEIQFASTEYDRTLFGVVTNEALIKVVLALRDSVGPNFITPWEPKTTTPKEGQETPTMASGEPVKGKIQYVDNEHPDKIYVNIGSSKRIAINQEFAVYTKGNPVRDLDTGEILTYVPKQIGLMAVSEILNDKVSIFRVIETTEPLKIGDAVREITPDPDAPAESDSESSSAEEEQ</sequence>
<accession>A0AA35WDU4</accession>
<evidence type="ECO:0008006" key="4">
    <source>
        <dbReference type="Google" id="ProtNLM"/>
    </source>
</evidence>
<feature type="region of interest" description="Disordered" evidence="1">
    <location>
        <begin position="380"/>
        <end position="407"/>
    </location>
</feature>
<evidence type="ECO:0000256" key="1">
    <source>
        <dbReference type="SAM" id="MobiDB-lite"/>
    </source>
</evidence>
<feature type="compositionally biased region" description="Low complexity" evidence="1">
    <location>
        <begin position="272"/>
        <end position="282"/>
    </location>
</feature>
<organism evidence="2 3">
    <name type="scientific">Geodia barretti</name>
    <name type="common">Barrett's horny sponge</name>
    <dbReference type="NCBI Taxonomy" id="519541"/>
    <lineage>
        <taxon>Eukaryota</taxon>
        <taxon>Metazoa</taxon>
        <taxon>Porifera</taxon>
        <taxon>Demospongiae</taxon>
        <taxon>Heteroscleromorpha</taxon>
        <taxon>Tetractinellida</taxon>
        <taxon>Astrophorina</taxon>
        <taxon>Geodiidae</taxon>
        <taxon>Geodia</taxon>
    </lineage>
</organism>
<dbReference type="EMBL" id="CASHTH010000987">
    <property type="protein sequence ID" value="CAI8009717.1"/>
    <property type="molecule type" value="Genomic_DNA"/>
</dbReference>
<evidence type="ECO:0000313" key="3">
    <source>
        <dbReference type="Proteomes" id="UP001174909"/>
    </source>
</evidence>
<evidence type="ECO:0000313" key="2">
    <source>
        <dbReference type="EMBL" id="CAI8009717.1"/>
    </source>
</evidence>
<dbReference type="Proteomes" id="UP001174909">
    <property type="component" value="Unassembled WGS sequence"/>
</dbReference>
<protein>
    <recommendedName>
        <fullName evidence="4">Curli production assembly/transport component CsgG</fullName>
    </recommendedName>
</protein>
<dbReference type="Gene3D" id="3.40.50.10610">
    <property type="entry name" value="ABC-type transport auxiliary lipoprotein component"/>
    <property type="match status" value="1"/>
</dbReference>
<feature type="compositionally biased region" description="Acidic residues" evidence="1">
    <location>
        <begin position="392"/>
        <end position="407"/>
    </location>
</feature>
<gene>
    <name evidence="2" type="ORF">GBAR_LOCUS6490</name>
</gene>
<name>A0AA35WDU4_GEOBA</name>
<comment type="caution">
    <text evidence="2">The sequence shown here is derived from an EMBL/GenBank/DDBJ whole genome shotgun (WGS) entry which is preliminary data.</text>
</comment>
<proteinExistence type="predicted"/>